<dbReference type="Pfam" id="PF00593">
    <property type="entry name" value="TonB_dep_Rec_b-barrel"/>
    <property type="match status" value="1"/>
</dbReference>
<accession>A0A1R3T1M4</accession>
<dbReference type="EMBL" id="LT605205">
    <property type="protein sequence ID" value="SCD22286.1"/>
    <property type="molecule type" value="Genomic_DNA"/>
</dbReference>
<reference evidence="5 6" key="1">
    <citation type="submission" date="2016-08" db="EMBL/GenBank/DDBJ databases">
        <authorList>
            <person name="Seilhamer J.J."/>
        </authorList>
    </citation>
    <scope>NUCLEOTIDE SEQUENCE [LARGE SCALE GENOMIC DNA]</scope>
    <source>
        <strain evidence="5">M3/6</strain>
    </source>
</reference>
<dbReference type="AlphaFoldDB" id="A0A1R3T1M4"/>
<gene>
    <name evidence="5" type="ORF">PSM36_3504</name>
</gene>
<protein>
    <submittedName>
        <fullName evidence="5">TonB-dependent receptor</fullName>
    </submittedName>
</protein>
<dbReference type="STRING" id="1642647.PSM36_3504"/>
<dbReference type="SUPFAM" id="SSF56935">
    <property type="entry name" value="Porins"/>
    <property type="match status" value="1"/>
</dbReference>
<dbReference type="Proteomes" id="UP000187464">
    <property type="component" value="Chromosome I"/>
</dbReference>
<dbReference type="Gene3D" id="2.40.170.20">
    <property type="entry name" value="TonB-dependent receptor, beta-barrel domain"/>
    <property type="match status" value="1"/>
</dbReference>
<keyword evidence="6" id="KW-1185">Reference proteome</keyword>
<keyword evidence="3" id="KW-0998">Cell outer membrane</keyword>
<evidence type="ECO:0000256" key="3">
    <source>
        <dbReference type="ARBA" id="ARBA00023237"/>
    </source>
</evidence>
<proteinExistence type="predicted"/>
<dbReference type="PANTHER" id="PTHR40980:SF5">
    <property type="entry name" value="TONB-DEPENDENT RECEPTOR"/>
    <property type="match status" value="1"/>
</dbReference>
<dbReference type="InterPro" id="IPR000531">
    <property type="entry name" value="Beta-barrel_TonB"/>
</dbReference>
<keyword evidence="5" id="KW-0675">Receptor</keyword>
<evidence type="ECO:0000313" key="5">
    <source>
        <dbReference type="EMBL" id="SCD22286.1"/>
    </source>
</evidence>
<evidence type="ECO:0000256" key="1">
    <source>
        <dbReference type="ARBA" id="ARBA00004442"/>
    </source>
</evidence>
<evidence type="ECO:0000259" key="4">
    <source>
        <dbReference type="Pfam" id="PF00593"/>
    </source>
</evidence>
<evidence type="ECO:0000256" key="2">
    <source>
        <dbReference type="ARBA" id="ARBA00023136"/>
    </source>
</evidence>
<comment type="subcellular location">
    <subcellularLocation>
        <location evidence="1">Cell outer membrane</location>
    </subcellularLocation>
</comment>
<name>A0A1R3T1M4_9BACT</name>
<sequence length="727" mass="81824">MFVRGLGDRYNVTLLNGFAIPSEDPQYKNIALEFFGTDIIQNISVNKVFSSSDYSDVGGASINIISKELVGDRALSLDLSGGVNSAAAGSDFLRQDGSGYFGFANTSRPSDNQYNFPNSLNPKEVSMPLNHSYGISGGKSFRLGENNNPLSFFVVASHSTDYSYTEEIVRNTTTDGTIWQDQTGDKFSQNTNQLVLANALLGLNRKHNLQYNFMLVHANDQYVGEYSGYNSERHQGSPTYMGFSRRQQTNDNLLFVNQLLSDWKLTNSLKLDVGISYNTIKGLEPDRRENYFSLKEDNLYDLTRSNRNKRFFSELKNNDLNAKAALTFKLKNRLGTDNSQLKIGYSGRFVDDKFEAIEYNFSPLGMPSLSIENLDMDQLFEQNLANGQLTMTVGDPNSYHVTKQIHSAFAEASYPLSKVLTGNIGLRMDRVDLTVEHHVTHVAPGKEAIKKNYFLPSLNLKYDLNDKNSVRFGASKTYTLPQSKEISPYQYVNISFADQGNPDLKPSDNYNVDLKWDFYMNPGELLSVTGFYKYIVNPIGRVDQGNSAGLLTYDNISDHALVGGVELELRKNIFNRFNSEREQMNRLSAGLNASYIYTNLRLEVLNTDPRNTGLEGASPFLANFDLSYNYTKKEKSFVASLIFNYFSDRIHTIGARGFNDIIEEGVPTLDFASSYNFNKQFSLKLRASNLLNASYRLSRESSTANENVILNEFRKGQNISLGVSYQF</sequence>
<evidence type="ECO:0000313" key="6">
    <source>
        <dbReference type="Proteomes" id="UP000187464"/>
    </source>
</evidence>
<dbReference type="InterPro" id="IPR036942">
    <property type="entry name" value="Beta-barrel_TonB_sf"/>
</dbReference>
<dbReference type="KEGG" id="psac:PSM36_3504"/>
<dbReference type="GO" id="GO:0009279">
    <property type="term" value="C:cell outer membrane"/>
    <property type="evidence" value="ECO:0007669"/>
    <property type="project" value="UniProtKB-SubCell"/>
</dbReference>
<feature type="domain" description="TonB-dependent receptor-like beta-barrel" evidence="4">
    <location>
        <begin position="299"/>
        <end position="690"/>
    </location>
</feature>
<dbReference type="PANTHER" id="PTHR40980">
    <property type="entry name" value="PLUG DOMAIN-CONTAINING PROTEIN"/>
    <property type="match status" value="1"/>
</dbReference>
<organism evidence="5 6">
    <name type="scientific">Proteiniphilum saccharofermentans</name>
    <dbReference type="NCBI Taxonomy" id="1642647"/>
    <lineage>
        <taxon>Bacteria</taxon>
        <taxon>Pseudomonadati</taxon>
        <taxon>Bacteroidota</taxon>
        <taxon>Bacteroidia</taxon>
        <taxon>Bacteroidales</taxon>
        <taxon>Dysgonomonadaceae</taxon>
        <taxon>Proteiniphilum</taxon>
    </lineage>
</organism>
<keyword evidence="2" id="KW-0472">Membrane</keyword>